<dbReference type="RefSeq" id="WP_189944216.1">
    <property type="nucleotide sequence ID" value="NZ_BMSX01000044.1"/>
</dbReference>
<evidence type="ECO:0000313" key="2">
    <source>
        <dbReference type="Proteomes" id="UP000658320"/>
    </source>
</evidence>
<sequence length="131" mass="13761">MYEFALDGTPGYELRWAVDRVDDRLGTAGTGARVCVVEPAVPGPDGELWELARDLVVVTWTGDPAACGSVAGPAALHGRRGMPAPLEEFIVHRRRTLGFGAGEEDGRRGGGRAAGGGVTRPTVRCGRCGCR</sequence>
<organism evidence="1 2">
    <name type="scientific">Streptomyces aurantiogriseus</name>
    <dbReference type="NCBI Taxonomy" id="66870"/>
    <lineage>
        <taxon>Bacteria</taxon>
        <taxon>Bacillati</taxon>
        <taxon>Actinomycetota</taxon>
        <taxon>Actinomycetes</taxon>
        <taxon>Kitasatosporales</taxon>
        <taxon>Streptomycetaceae</taxon>
        <taxon>Streptomyces</taxon>
    </lineage>
</organism>
<gene>
    <name evidence="1" type="ORF">GCM10010251_94500</name>
</gene>
<evidence type="ECO:0000313" key="1">
    <source>
        <dbReference type="EMBL" id="GGR62893.1"/>
    </source>
</evidence>
<comment type="caution">
    <text evidence="1">The sequence shown here is derived from an EMBL/GenBank/DDBJ whole genome shotgun (WGS) entry which is preliminary data.</text>
</comment>
<dbReference type="EMBL" id="BMSX01000044">
    <property type="protein sequence ID" value="GGR62893.1"/>
    <property type="molecule type" value="Genomic_DNA"/>
</dbReference>
<keyword evidence="2" id="KW-1185">Reference proteome</keyword>
<dbReference type="AlphaFoldDB" id="A0A918FP27"/>
<protein>
    <submittedName>
        <fullName evidence="1">Uncharacterized protein</fullName>
    </submittedName>
</protein>
<name>A0A918FP27_9ACTN</name>
<reference evidence="1" key="1">
    <citation type="journal article" date="2014" name="Int. J. Syst. Evol. Microbiol.">
        <title>Complete genome sequence of Corynebacterium casei LMG S-19264T (=DSM 44701T), isolated from a smear-ripened cheese.</title>
        <authorList>
            <consortium name="US DOE Joint Genome Institute (JGI-PGF)"/>
            <person name="Walter F."/>
            <person name="Albersmeier A."/>
            <person name="Kalinowski J."/>
            <person name="Ruckert C."/>
        </authorList>
    </citation>
    <scope>NUCLEOTIDE SEQUENCE</scope>
    <source>
        <strain evidence="1">JCM 4346</strain>
    </source>
</reference>
<accession>A0A918FP27</accession>
<dbReference type="Proteomes" id="UP000658320">
    <property type="component" value="Unassembled WGS sequence"/>
</dbReference>
<proteinExistence type="predicted"/>
<reference evidence="1" key="2">
    <citation type="submission" date="2020-09" db="EMBL/GenBank/DDBJ databases">
        <authorList>
            <person name="Sun Q."/>
            <person name="Ohkuma M."/>
        </authorList>
    </citation>
    <scope>NUCLEOTIDE SEQUENCE</scope>
    <source>
        <strain evidence="1">JCM 4346</strain>
    </source>
</reference>